<evidence type="ECO:0000313" key="3">
    <source>
        <dbReference type="Proteomes" id="UP000033451"/>
    </source>
</evidence>
<dbReference type="InterPro" id="IPR050266">
    <property type="entry name" value="AB_hydrolase_sf"/>
</dbReference>
<feature type="domain" description="AB hydrolase-1" evidence="1">
    <location>
        <begin position="16"/>
        <end position="65"/>
    </location>
</feature>
<comment type="caution">
    <text evidence="2">The sequence shown here is derived from an EMBL/GenBank/DDBJ whole genome shotgun (WGS) entry which is preliminary data.</text>
</comment>
<dbReference type="Pfam" id="PF00561">
    <property type="entry name" value="Abhydrolase_1"/>
    <property type="match status" value="1"/>
</dbReference>
<dbReference type="SUPFAM" id="SSF53474">
    <property type="entry name" value="alpha/beta-Hydrolases"/>
    <property type="match status" value="1"/>
</dbReference>
<dbReference type="InterPro" id="IPR029058">
    <property type="entry name" value="AB_hydrolase_fold"/>
</dbReference>
<protein>
    <submittedName>
        <fullName evidence="2">2-hydroxymuconate semialdehyde hydrolase</fullName>
        <ecNumber evidence="2">3.7.1.9</ecNumber>
    </submittedName>
</protein>
<dbReference type="EC" id="3.7.1.9" evidence="2"/>
<name>A0A0F0LVN5_9MICO</name>
<dbReference type="PATRIC" id="fig|400772.4.peg.987"/>
<dbReference type="AlphaFoldDB" id="A0A0F0LVN5"/>
<dbReference type="InterPro" id="IPR000073">
    <property type="entry name" value="AB_hydrolase_1"/>
</dbReference>
<dbReference type="PANTHER" id="PTHR43798">
    <property type="entry name" value="MONOACYLGLYCEROL LIPASE"/>
    <property type="match status" value="1"/>
</dbReference>
<organism evidence="2 3">
    <name type="scientific">Microbacterium ginsengisoli</name>
    <dbReference type="NCBI Taxonomy" id="400772"/>
    <lineage>
        <taxon>Bacteria</taxon>
        <taxon>Bacillati</taxon>
        <taxon>Actinomycetota</taxon>
        <taxon>Actinomycetes</taxon>
        <taxon>Micrococcales</taxon>
        <taxon>Microbacteriaceae</taxon>
        <taxon>Microbacterium</taxon>
    </lineage>
</organism>
<gene>
    <name evidence="2" type="primary">xylF_1</name>
    <name evidence="2" type="ORF">RR49_00961</name>
</gene>
<dbReference type="GO" id="GO:0016020">
    <property type="term" value="C:membrane"/>
    <property type="evidence" value="ECO:0007669"/>
    <property type="project" value="TreeGrafter"/>
</dbReference>
<accession>A0A0F0LVN5</accession>
<dbReference type="Proteomes" id="UP000033451">
    <property type="component" value="Unassembled WGS sequence"/>
</dbReference>
<dbReference type="Gene3D" id="3.40.50.1820">
    <property type="entry name" value="alpha/beta hydrolase"/>
    <property type="match status" value="1"/>
</dbReference>
<proteinExistence type="predicted"/>
<evidence type="ECO:0000259" key="1">
    <source>
        <dbReference type="Pfam" id="PF00561"/>
    </source>
</evidence>
<reference evidence="2 3" key="1">
    <citation type="submission" date="2015-02" db="EMBL/GenBank/DDBJ databases">
        <title>Draft genome sequences of ten Microbacterium spp. with emphasis on heavy metal contaminated environments.</title>
        <authorList>
            <person name="Corretto E."/>
        </authorList>
    </citation>
    <scope>NUCLEOTIDE SEQUENCE [LARGE SCALE GENOMIC DNA]</scope>
    <source>
        <strain evidence="2 3">DSM 18659</strain>
    </source>
</reference>
<dbReference type="STRING" id="400772.RR49_00961"/>
<dbReference type="PANTHER" id="PTHR43798:SF33">
    <property type="entry name" value="HYDROLASE, PUTATIVE (AFU_ORTHOLOGUE AFUA_2G14860)-RELATED"/>
    <property type="match status" value="1"/>
</dbReference>
<evidence type="ECO:0000313" key="2">
    <source>
        <dbReference type="EMBL" id="KJL37377.1"/>
    </source>
</evidence>
<keyword evidence="2" id="KW-0378">Hydrolase</keyword>
<dbReference type="EMBL" id="JYIY01000066">
    <property type="protein sequence ID" value="KJL37377.1"/>
    <property type="molecule type" value="Genomic_DNA"/>
</dbReference>
<dbReference type="GO" id="GO:0018775">
    <property type="term" value="F:2-hydroxymuconate-semialdehyde hydrolase activity"/>
    <property type="evidence" value="ECO:0007669"/>
    <property type="project" value="UniProtKB-EC"/>
</dbReference>
<sequence>MTRCDRSQLPLDLEVLAKLDLPVLLIHGTQDVVIPVSRTWELLNVIPNADAHVFSQCGHWSQVERATEFNRLITEYLRARGVA</sequence>
<keyword evidence="3" id="KW-1185">Reference proteome</keyword>